<dbReference type="PROSITE" id="PS51007">
    <property type="entry name" value="CYTC"/>
    <property type="match status" value="1"/>
</dbReference>
<keyword evidence="14" id="KW-1185">Reference proteome</keyword>
<evidence type="ECO:0000256" key="3">
    <source>
        <dbReference type="ARBA" id="ARBA00022448"/>
    </source>
</evidence>
<dbReference type="Gene3D" id="1.10.760.10">
    <property type="entry name" value="Cytochrome c-like domain"/>
    <property type="match status" value="1"/>
</dbReference>
<organism evidence="13 14">
    <name type="scientific">Absidia repens</name>
    <dbReference type="NCBI Taxonomy" id="90262"/>
    <lineage>
        <taxon>Eukaryota</taxon>
        <taxon>Fungi</taxon>
        <taxon>Fungi incertae sedis</taxon>
        <taxon>Mucoromycota</taxon>
        <taxon>Mucoromycotina</taxon>
        <taxon>Mucoromycetes</taxon>
        <taxon>Mucorales</taxon>
        <taxon>Cunninghamellaceae</taxon>
        <taxon>Absidia</taxon>
    </lineage>
</organism>
<evidence type="ECO:0000256" key="1">
    <source>
        <dbReference type="ARBA" id="ARBA00004569"/>
    </source>
</evidence>
<feature type="domain" description="Cytochrome c" evidence="12">
    <location>
        <begin position="61"/>
        <end position="162"/>
    </location>
</feature>
<comment type="PTM">
    <text evidence="11">Binds 1 heme group per subunit.</text>
</comment>
<dbReference type="PANTHER" id="PTHR11961">
    <property type="entry name" value="CYTOCHROME C"/>
    <property type="match status" value="1"/>
</dbReference>
<evidence type="ECO:0000256" key="6">
    <source>
        <dbReference type="ARBA" id="ARBA00022723"/>
    </source>
</evidence>
<evidence type="ECO:0000256" key="10">
    <source>
        <dbReference type="RuleBase" id="RU004426"/>
    </source>
</evidence>
<reference evidence="13 14" key="1">
    <citation type="submission" date="2016-07" db="EMBL/GenBank/DDBJ databases">
        <title>Pervasive Adenine N6-methylation of Active Genes in Fungi.</title>
        <authorList>
            <consortium name="DOE Joint Genome Institute"/>
            <person name="Mondo S.J."/>
            <person name="Dannebaum R.O."/>
            <person name="Kuo R.C."/>
            <person name="Labutti K."/>
            <person name="Haridas S."/>
            <person name="Kuo A."/>
            <person name="Salamov A."/>
            <person name="Ahrendt S.R."/>
            <person name="Lipzen A."/>
            <person name="Sullivan W."/>
            <person name="Andreopoulos W.B."/>
            <person name="Clum A."/>
            <person name="Lindquist E."/>
            <person name="Daum C."/>
            <person name="Ramamoorthy G.K."/>
            <person name="Gryganskyi A."/>
            <person name="Culley D."/>
            <person name="Magnuson J.K."/>
            <person name="James T.Y."/>
            <person name="O'Malley M.A."/>
            <person name="Stajich J.E."/>
            <person name="Spatafora J.W."/>
            <person name="Visel A."/>
            <person name="Grigoriev I.V."/>
        </authorList>
    </citation>
    <scope>NUCLEOTIDE SEQUENCE [LARGE SCALE GENOMIC DNA]</scope>
    <source>
        <strain evidence="13 14">NRRL 1336</strain>
    </source>
</reference>
<keyword evidence="4 9" id="KW-0349">Heme</keyword>
<sequence>MSYLMLRLLCIQQDAQSPLSTGRLTFRYDNRIGKLFFPFFFLLLLLHYYNCLNQNGDIPKGDSTKGAKLFKTRCSQCHKIEAGAGNGIGPNLHGLIGRKTGQVEGYDYTEANKSKGITWTDETLFEYLEKPKAYIPGTKMAFAGLKKKNDRADLIAYLNEAATS</sequence>
<dbReference type="AlphaFoldDB" id="A0A1X2IIY1"/>
<dbReference type="Proteomes" id="UP000193560">
    <property type="component" value="Unassembled WGS sequence"/>
</dbReference>
<comment type="similarity">
    <text evidence="2 10">Belongs to the cytochrome c family.</text>
</comment>
<evidence type="ECO:0000313" key="14">
    <source>
        <dbReference type="Proteomes" id="UP000193560"/>
    </source>
</evidence>
<evidence type="ECO:0000256" key="4">
    <source>
        <dbReference type="ARBA" id="ARBA00022617"/>
    </source>
</evidence>
<keyword evidence="6 9" id="KW-0479">Metal-binding</keyword>
<dbReference type="Pfam" id="PF00034">
    <property type="entry name" value="Cytochrom_C"/>
    <property type="match status" value="1"/>
</dbReference>
<keyword evidence="5 11" id="KW-0679">Respiratory chain</keyword>
<dbReference type="STRING" id="90262.A0A1X2IIY1"/>
<dbReference type="EMBL" id="MCGE01000010">
    <property type="protein sequence ID" value="ORZ17278.1"/>
    <property type="molecule type" value="Genomic_DNA"/>
</dbReference>
<evidence type="ECO:0000256" key="2">
    <source>
        <dbReference type="ARBA" id="ARBA00006488"/>
    </source>
</evidence>
<dbReference type="PRINTS" id="PR00604">
    <property type="entry name" value="CYTCHRMECIAB"/>
</dbReference>
<dbReference type="InterPro" id="IPR002327">
    <property type="entry name" value="Cyt_c_1A/1B"/>
</dbReference>
<dbReference type="GO" id="GO:0009055">
    <property type="term" value="F:electron transfer activity"/>
    <property type="evidence" value="ECO:0007669"/>
    <property type="project" value="InterPro"/>
</dbReference>
<keyword evidence="3 11" id="KW-0813">Transport</keyword>
<dbReference type="SUPFAM" id="SSF46626">
    <property type="entry name" value="Cytochrome c"/>
    <property type="match status" value="1"/>
</dbReference>
<dbReference type="OrthoDB" id="449280at2759"/>
<keyword evidence="11" id="KW-0496">Mitochondrion</keyword>
<evidence type="ECO:0000313" key="13">
    <source>
        <dbReference type="EMBL" id="ORZ17278.1"/>
    </source>
</evidence>
<evidence type="ECO:0000256" key="5">
    <source>
        <dbReference type="ARBA" id="ARBA00022660"/>
    </source>
</evidence>
<evidence type="ECO:0000256" key="11">
    <source>
        <dbReference type="RuleBase" id="RU004427"/>
    </source>
</evidence>
<evidence type="ECO:0000256" key="7">
    <source>
        <dbReference type="ARBA" id="ARBA00022982"/>
    </source>
</evidence>
<keyword evidence="7 11" id="KW-0249">Electron transport</keyword>
<evidence type="ECO:0000259" key="12">
    <source>
        <dbReference type="PROSITE" id="PS51007"/>
    </source>
</evidence>
<evidence type="ECO:0000256" key="8">
    <source>
        <dbReference type="ARBA" id="ARBA00023004"/>
    </source>
</evidence>
<name>A0A1X2IIY1_9FUNG</name>
<comment type="function">
    <text evidence="11">Electron carrier protein. The oxidized form of the cytochrome c heme group can accept an electron from the heme group of the cytochrome c1 subunit of cytochrome reductase. Cytochrome c then transfers this electron to the cytochrome oxidase complex, the final protein carrier in the mitochondrial electron-transport chain.</text>
</comment>
<gene>
    <name evidence="13" type="ORF">BCR42DRAFT_451073</name>
</gene>
<evidence type="ECO:0000256" key="9">
    <source>
        <dbReference type="PROSITE-ProRule" id="PRU00433"/>
    </source>
</evidence>
<dbReference type="InterPro" id="IPR009056">
    <property type="entry name" value="Cyt_c-like_dom"/>
</dbReference>
<keyword evidence="8 9" id="KW-0408">Iron</keyword>
<comment type="subcellular location">
    <subcellularLocation>
        <location evidence="1">Mitochondrion intermembrane space</location>
    </subcellularLocation>
</comment>
<protein>
    <submittedName>
        <fullName evidence="13">Cytochrome c-like domain-containing protein</fullName>
    </submittedName>
</protein>
<dbReference type="GO" id="GO:0046872">
    <property type="term" value="F:metal ion binding"/>
    <property type="evidence" value="ECO:0007669"/>
    <property type="project" value="UniProtKB-KW"/>
</dbReference>
<dbReference type="GO" id="GO:0005758">
    <property type="term" value="C:mitochondrial intermembrane space"/>
    <property type="evidence" value="ECO:0007669"/>
    <property type="project" value="UniProtKB-SubCell"/>
</dbReference>
<dbReference type="FunFam" id="1.10.760.10:FF:000001">
    <property type="entry name" value="Cytochrome c iso-1"/>
    <property type="match status" value="1"/>
</dbReference>
<dbReference type="InterPro" id="IPR036909">
    <property type="entry name" value="Cyt_c-like_dom_sf"/>
</dbReference>
<accession>A0A1X2IIY1</accession>
<comment type="caution">
    <text evidence="13">The sequence shown here is derived from an EMBL/GenBank/DDBJ whole genome shotgun (WGS) entry which is preliminary data.</text>
</comment>
<dbReference type="GO" id="GO:0020037">
    <property type="term" value="F:heme binding"/>
    <property type="evidence" value="ECO:0007669"/>
    <property type="project" value="InterPro"/>
</dbReference>
<proteinExistence type="inferred from homology"/>